<comment type="caution">
    <text evidence="1">The sequence shown here is derived from an EMBL/GenBank/DDBJ whole genome shotgun (WGS) entry which is preliminary data.</text>
</comment>
<proteinExistence type="predicted"/>
<protein>
    <submittedName>
        <fullName evidence="1">Uncharacterized protein</fullName>
    </submittedName>
</protein>
<accession>A0A2W7P215</accession>
<dbReference type="AlphaFoldDB" id="A0A2W7P215"/>
<organism evidence="1 2">
    <name type="scientific">Palleronia aestuarii</name>
    <dbReference type="NCBI Taxonomy" id="568105"/>
    <lineage>
        <taxon>Bacteria</taxon>
        <taxon>Pseudomonadati</taxon>
        <taxon>Pseudomonadota</taxon>
        <taxon>Alphaproteobacteria</taxon>
        <taxon>Rhodobacterales</taxon>
        <taxon>Roseobacteraceae</taxon>
        <taxon>Palleronia</taxon>
    </lineage>
</organism>
<name>A0A2W7P215_9RHOB</name>
<reference evidence="1 2" key="1">
    <citation type="submission" date="2018-06" db="EMBL/GenBank/DDBJ databases">
        <title>Genomic Encyclopedia of Archaeal and Bacterial Type Strains, Phase II (KMG-II): from individual species to whole genera.</title>
        <authorList>
            <person name="Goeker M."/>
        </authorList>
    </citation>
    <scope>NUCLEOTIDE SEQUENCE [LARGE SCALE GENOMIC DNA]</scope>
    <source>
        <strain evidence="1 2">DSM 22009</strain>
    </source>
</reference>
<keyword evidence="2" id="KW-1185">Reference proteome</keyword>
<evidence type="ECO:0000313" key="1">
    <source>
        <dbReference type="EMBL" id="PZX17482.1"/>
    </source>
</evidence>
<dbReference type="Proteomes" id="UP000248916">
    <property type="component" value="Unassembled WGS sequence"/>
</dbReference>
<sequence length="141" mass="15847">MRSRETGADSLAHLIANTLAEARAVSTDLREIIIPILSPVQRTYPQHVARRVAGGRIFDEAFVRDLDALIDDLERHVSNETRVGWQADGNHIRGGYEIISRDAGITRLAPSIGRMREFRDGIMRVLDLAKGFRLAEEIFQP</sequence>
<gene>
    <name evidence="1" type="ORF">LX81_01205</name>
</gene>
<dbReference type="EMBL" id="QKZL01000004">
    <property type="protein sequence ID" value="PZX17482.1"/>
    <property type="molecule type" value="Genomic_DNA"/>
</dbReference>
<evidence type="ECO:0000313" key="2">
    <source>
        <dbReference type="Proteomes" id="UP000248916"/>
    </source>
</evidence>